<keyword evidence="5" id="KW-1185">Reference proteome</keyword>
<evidence type="ECO:0000256" key="2">
    <source>
        <dbReference type="SAM" id="MobiDB-lite"/>
    </source>
</evidence>
<dbReference type="PROSITE" id="PS50158">
    <property type="entry name" value="ZF_CCHC"/>
    <property type="match status" value="1"/>
</dbReference>
<sequence length="443" mass="48632">MAVWVRILGLPVRFFKDFTLEKIGKMLGNVVKIDQVTMAQARGKFARLCIEIDLQKPLKPFIGVADMAYGVVYEGISMICFNCGCYGHAKESCPYLKRDAAQEHPTTDTTVKATHVEVGNMQDGSITTTDSTESASEIVAGAKLQEVKQNELQATKNENGPWMLMSYKNKRRNSTGLSNNKPKHDSGSRFELLQSFSEGPDGALHEDPPTSMTEINRQPPIEEPKIVKIWRKVQEKVNLDPSTSNTNIGIVDVVVNANVSKPLKDITNTMIPAKSTPKPTTAIHIKPHGPKLQIRQTRKSQGQSVIHVPTPSPSAPDPILICQNAMGAQANFSGTFGHCPPEPTLDPDDPMLDQVPSSLNNNDHACYDIANGNLQAINEKINDVYHPNSISDDAMEDQVHDSLDNNNQTCSGFMNEIFQDAAEKMEDVPSSPPPNMEGMVDNS</sequence>
<dbReference type="EMBL" id="JBEDUW010000190">
    <property type="protein sequence ID" value="KAK9904544.1"/>
    <property type="molecule type" value="Genomic_DNA"/>
</dbReference>
<keyword evidence="1" id="KW-0862">Zinc</keyword>
<evidence type="ECO:0000256" key="1">
    <source>
        <dbReference type="PROSITE-ProRule" id="PRU00047"/>
    </source>
</evidence>
<dbReference type="GO" id="GO:0008270">
    <property type="term" value="F:zinc ion binding"/>
    <property type="evidence" value="ECO:0007669"/>
    <property type="project" value="UniProtKB-KW"/>
</dbReference>
<feature type="domain" description="CCHC-type" evidence="3">
    <location>
        <begin position="80"/>
        <end position="94"/>
    </location>
</feature>
<evidence type="ECO:0000313" key="4">
    <source>
        <dbReference type="EMBL" id="KAK9904544.1"/>
    </source>
</evidence>
<name>A0AAW1VNU0_RUBAR</name>
<gene>
    <name evidence="4" type="ORF">M0R45_000626</name>
</gene>
<feature type="region of interest" description="Disordered" evidence="2">
    <location>
        <begin position="423"/>
        <end position="443"/>
    </location>
</feature>
<dbReference type="PANTHER" id="PTHR31286">
    <property type="entry name" value="GLYCINE-RICH CELL WALL STRUCTURAL PROTEIN 1.8-LIKE"/>
    <property type="match status" value="1"/>
</dbReference>
<dbReference type="InterPro" id="IPR001878">
    <property type="entry name" value="Znf_CCHC"/>
</dbReference>
<organism evidence="4 5">
    <name type="scientific">Rubus argutus</name>
    <name type="common">Southern blackberry</name>
    <dbReference type="NCBI Taxonomy" id="59490"/>
    <lineage>
        <taxon>Eukaryota</taxon>
        <taxon>Viridiplantae</taxon>
        <taxon>Streptophyta</taxon>
        <taxon>Embryophyta</taxon>
        <taxon>Tracheophyta</taxon>
        <taxon>Spermatophyta</taxon>
        <taxon>Magnoliopsida</taxon>
        <taxon>eudicotyledons</taxon>
        <taxon>Gunneridae</taxon>
        <taxon>Pentapetalae</taxon>
        <taxon>rosids</taxon>
        <taxon>fabids</taxon>
        <taxon>Rosales</taxon>
        <taxon>Rosaceae</taxon>
        <taxon>Rosoideae</taxon>
        <taxon>Rosoideae incertae sedis</taxon>
        <taxon>Rubus</taxon>
    </lineage>
</organism>
<keyword evidence="1" id="KW-0863">Zinc-finger</keyword>
<accession>A0AAW1VNU0</accession>
<dbReference type="Proteomes" id="UP001457282">
    <property type="component" value="Unassembled WGS sequence"/>
</dbReference>
<protein>
    <recommendedName>
        <fullName evidence="3">CCHC-type domain-containing protein</fullName>
    </recommendedName>
</protein>
<dbReference type="GO" id="GO:0003676">
    <property type="term" value="F:nucleic acid binding"/>
    <property type="evidence" value="ECO:0007669"/>
    <property type="project" value="InterPro"/>
</dbReference>
<dbReference type="InterPro" id="IPR040256">
    <property type="entry name" value="At4g02000-like"/>
</dbReference>
<dbReference type="AlphaFoldDB" id="A0AAW1VNU0"/>
<keyword evidence="1" id="KW-0479">Metal-binding</keyword>
<proteinExistence type="predicted"/>
<evidence type="ECO:0000313" key="5">
    <source>
        <dbReference type="Proteomes" id="UP001457282"/>
    </source>
</evidence>
<reference evidence="4 5" key="1">
    <citation type="journal article" date="2023" name="G3 (Bethesda)">
        <title>A chromosome-length genome assembly and annotation of blackberry (Rubus argutus, cv. 'Hillquist').</title>
        <authorList>
            <person name="Bruna T."/>
            <person name="Aryal R."/>
            <person name="Dudchenko O."/>
            <person name="Sargent D.J."/>
            <person name="Mead D."/>
            <person name="Buti M."/>
            <person name="Cavallini A."/>
            <person name="Hytonen T."/>
            <person name="Andres J."/>
            <person name="Pham M."/>
            <person name="Weisz D."/>
            <person name="Mascagni F."/>
            <person name="Usai G."/>
            <person name="Natali L."/>
            <person name="Bassil N."/>
            <person name="Fernandez G.E."/>
            <person name="Lomsadze A."/>
            <person name="Armour M."/>
            <person name="Olukolu B."/>
            <person name="Poorten T."/>
            <person name="Britton C."/>
            <person name="Davik J."/>
            <person name="Ashrafi H."/>
            <person name="Aiden E.L."/>
            <person name="Borodovsky M."/>
            <person name="Worthington M."/>
        </authorList>
    </citation>
    <scope>NUCLEOTIDE SEQUENCE [LARGE SCALE GENOMIC DNA]</scope>
    <source>
        <strain evidence="4">PI 553951</strain>
    </source>
</reference>
<dbReference type="PANTHER" id="PTHR31286:SF99">
    <property type="entry name" value="DUF4283 DOMAIN-CONTAINING PROTEIN"/>
    <property type="match status" value="1"/>
</dbReference>
<comment type="caution">
    <text evidence="4">The sequence shown here is derived from an EMBL/GenBank/DDBJ whole genome shotgun (WGS) entry which is preliminary data.</text>
</comment>
<evidence type="ECO:0000259" key="3">
    <source>
        <dbReference type="PROSITE" id="PS50158"/>
    </source>
</evidence>